<dbReference type="PROSITE" id="PS50887">
    <property type="entry name" value="GGDEF"/>
    <property type="match status" value="1"/>
</dbReference>
<dbReference type="KEGG" id="ares:IWH25_05265"/>
<evidence type="ECO:0000256" key="4">
    <source>
        <dbReference type="ARBA" id="ARBA00022553"/>
    </source>
</evidence>
<evidence type="ECO:0000256" key="5">
    <source>
        <dbReference type="ARBA" id="ARBA00022679"/>
    </source>
</evidence>
<dbReference type="Gene3D" id="3.20.20.450">
    <property type="entry name" value="EAL domain"/>
    <property type="match status" value="1"/>
</dbReference>
<dbReference type="GO" id="GO:0000155">
    <property type="term" value="F:phosphorelay sensor kinase activity"/>
    <property type="evidence" value="ECO:0007669"/>
    <property type="project" value="InterPro"/>
</dbReference>
<feature type="transmembrane region" description="Helical" evidence="13">
    <location>
        <begin position="20"/>
        <end position="41"/>
    </location>
</feature>
<dbReference type="PROSITE" id="PS50894">
    <property type="entry name" value="HPT"/>
    <property type="match status" value="1"/>
</dbReference>
<evidence type="ECO:0000259" key="15">
    <source>
        <dbReference type="PROSITE" id="PS50110"/>
    </source>
</evidence>
<dbReference type="SMART" id="SM00052">
    <property type="entry name" value="EAL"/>
    <property type="match status" value="1"/>
</dbReference>
<comment type="function">
    <text evidence="9">Member of the two-component regulatory system BvgS/BvgA. Phosphorylates BvgA via a four-step phosphorelay in response to environmental signals.</text>
</comment>
<dbReference type="InterPro" id="IPR011006">
    <property type="entry name" value="CheY-like_superfamily"/>
</dbReference>
<dbReference type="Pfam" id="PF00672">
    <property type="entry name" value="HAMP"/>
    <property type="match status" value="1"/>
</dbReference>
<dbReference type="InterPro" id="IPR003594">
    <property type="entry name" value="HATPase_dom"/>
</dbReference>
<evidence type="ECO:0000313" key="20">
    <source>
        <dbReference type="EMBL" id="QRJ64760.1"/>
    </source>
</evidence>
<evidence type="ECO:0000259" key="16">
    <source>
        <dbReference type="PROSITE" id="PS50883"/>
    </source>
</evidence>
<sequence>MDWISRQLLRFKKSPFRHQLTVLAASGVLCTSLLAALATSWQGGRLLHADKLQEGTRIAQNLAAQSRLALIFGSTENVAEALAATATFPDVERIEILHADGRLLLERGAPAARADERGRRPMQVTDEAYLEHEDADGWRFVAPVWTVSGQDSPFETTERKRVLLGFVRIDQSKATLTRLVHEVFAVNFTAGLAFSVLFLFALRLLARRLTRPLAALSETMARAERGESGLRADLSGPRDVAEMAHAFNGMLEALEQREQELRAARDSALRFAQLKADFAATVSHEIRTPLNGVIGTLDMLKVGKMGVEQRELLDLAWDSSQYLLELINNILDFSRLEAGRLEADGRDFEIRPLVDSITAAFQPQAAGKNVELSALVAADVPPVLHSDPARIRQVLTNLLGNAIKFTERGSVTLTIERVDNGRSLRFGVRDTGIGIASEHQAAIFDSFTQADTSTTRRYGGSGLGLAISKQIVGLLGGEIGVVSAPNQGSHFWFTLPCTVGATLPLPAPAATASTPRTSHILIAEDNRTNQRVAVGMLNVLGCWSGIAENGSEAVAAWQAGDWDLILMDCSMPEMDGFEACARIRQLEEGSGRHVPIIAMTANTQPADVERCLAAGMDGHLPKPLTLDTLAAQLERWLHWRPTPLPAAAGTADKPVAQEPAPPIDLAAFGRLRDILGDSIGEAIRPFLEDVPRYLVQLDGAVGNGNAATVRQVAHVIKGAAGNLGVSAMADVARELELRAEAGALTDTGELLLRLRTEFAMAEPVLMAELGEQHQPTLPAPHDDAAVVLVVDDDRSTRSALRHALRLSGFRVEETGDGAAALRWLEASAADVILMDAMMPVMDGFAACRALKQHPRLKDIPVLMITALEDRQSIERAFDAGASDFIPKPIHLSVVNQRVRRVIDANRAERHVRHLAYNDSLTGLPNRMLFVDHLSQAIGRAAADGSQLAVLFLDLDRFKYINDTLGHEAGDQLLVTMAQRLKGCVRADDCVARLGGDEFTVLLDQLPNTGVAASVAQNICRTISAPLVINGHEIVVTTSIGISVYPADGPDVSTLLRHADTAMYRAKQNGSGFCYYEAEMEAVLADRLKTENALRRGLERDEISVFYQPVIDAINGKVAGVEALVRWLHPERGLVTPAEFIPLAEETGLILPLGEHVLRRACMQAKAWLDSGLADFYVAVNLSAKQMEQPNLREVVLSALEDSGLPPAALVIEITESVLMERAREPIGILDELRSLGVRLSIDDFGTGYSSLAYLKHLPADNLKIDRSFIEDIPDDADTVSIVTGIIALAHSLRMKVIAEGVETIIQRDVLVSLGCDALQGYLFAKPVPAEIIETQLIAPAARKREQQRR</sequence>
<feature type="domain" description="GGDEF" evidence="18">
    <location>
        <begin position="945"/>
        <end position="1077"/>
    </location>
</feature>
<dbReference type="Pfam" id="PF00512">
    <property type="entry name" value="HisKA"/>
    <property type="match status" value="1"/>
</dbReference>
<dbReference type="SUPFAM" id="SSF47384">
    <property type="entry name" value="Homodimeric domain of signal transducing histidine kinase"/>
    <property type="match status" value="1"/>
</dbReference>
<keyword evidence="13" id="KW-0812">Transmembrane</keyword>
<dbReference type="SMART" id="SM00267">
    <property type="entry name" value="GGDEF"/>
    <property type="match status" value="1"/>
</dbReference>
<dbReference type="SMART" id="SM00388">
    <property type="entry name" value="HisKA"/>
    <property type="match status" value="1"/>
</dbReference>
<evidence type="ECO:0000256" key="13">
    <source>
        <dbReference type="SAM" id="Phobius"/>
    </source>
</evidence>
<keyword evidence="6" id="KW-0418">Kinase</keyword>
<feature type="modified residue" description="Phosphohistidine" evidence="11">
    <location>
        <position position="714"/>
    </location>
</feature>
<evidence type="ECO:0000259" key="19">
    <source>
        <dbReference type="PROSITE" id="PS50894"/>
    </source>
</evidence>
<proteinExistence type="predicted"/>
<dbReference type="CDD" id="cd16922">
    <property type="entry name" value="HATPase_EvgS-ArcB-TorS-like"/>
    <property type="match status" value="1"/>
</dbReference>
<dbReference type="InterPro" id="IPR036641">
    <property type="entry name" value="HPT_dom_sf"/>
</dbReference>
<dbReference type="GO" id="GO:0071111">
    <property type="term" value="F:cyclic-guanylate-specific phosphodiesterase activity"/>
    <property type="evidence" value="ECO:0007669"/>
    <property type="project" value="UniProtKB-EC"/>
</dbReference>
<evidence type="ECO:0000256" key="1">
    <source>
        <dbReference type="ARBA" id="ARBA00000085"/>
    </source>
</evidence>
<keyword evidence="4 12" id="KW-0597">Phosphoprotein</keyword>
<dbReference type="InterPro" id="IPR004358">
    <property type="entry name" value="Sig_transdc_His_kin-like_C"/>
</dbReference>
<dbReference type="Gene3D" id="1.10.287.130">
    <property type="match status" value="1"/>
</dbReference>
<feature type="domain" description="EAL" evidence="16">
    <location>
        <begin position="1086"/>
        <end position="1340"/>
    </location>
</feature>
<dbReference type="SUPFAM" id="SSF141868">
    <property type="entry name" value="EAL domain-like"/>
    <property type="match status" value="1"/>
</dbReference>
<dbReference type="Pfam" id="PF02518">
    <property type="entry name" value="HATPase_c"/>
    <property type="match status" value="1"/>
</dbReference>
<evidence type="ECO:0000259" key="18">
    <source>
        <dbReference type="PROSITE" id="PS50887"/>
    </source>
</evidence>
<feature type="transmembrane region" description="Helical" evidence="13">
    <location>
        <begin position="184"/>
        <end position="206"/>
    </location>
</feature>
<dbReference type="FunFam" id="3.30.70.270:FF:000001">
    <property type="entry name" value="Diguanylate cyclase domain protein"/>
    <property type="match status" value="1"/>
</dbReference>
<dbReference type="Gene3D" id="6.10.340.10">
    <property type="match status" value="1"/>
</dbReference>
<accession>A0A974Y4R9</accession>
<dbReference type="InterPro" id="IPR008207">
    <property type="entry name" value="Sig_transdc_His_kin_Hpt_dom"/>
</dbReference>
<feature type="modified residue" description="4-aspartylphosphate" evidence="12">
    <location>
        <position position="835"/>
    </location>
</feature>
<evidence type="ECO:0000256" key="9">
    <source>
        <dbReference type="ARBA" id="ARBA00058004"/>
    </source>
</evidence>
<dbReference type="PRINTS" id="PR00344">
    <property type="entry name" value="BCTRLSENSOR"/>
</dbReference>
<evidence type="ECO:0000256" key="6">
    <source>
        <dbReference type="ARBA" id="ARBA00022777"/>
    </source>
</evidence>
<dbReference type="NCBIfam" id="TIGR00254">
    <property type="entry name" value="GGDEF"/>
    <property type="match status" value="1"/>
</dbReference>
<dbReference type="EMBL" id="CP064781">
    <property type="protein sequence ID" value="QRJ64760.1"/>
    <property type="molecule type" value="Genomic_DNA"/>
</dbReference>
<dbReference type="Proteomes" id="UP000663444">
    <property type="component" value="Chromosome"/>
</dbReference>
<evidence type="ECO:0000256" key="2">
    <source>
        <dbReference type="ARBA" id="ARBA00004370"/>
    </source>
</evidence>
<dbReference type="GO" id="GO:0016020">
    <property type="term" value="C:membrane"/>
    <property type="evidence" value="ECO:0007669"/>
    <property type="project" value="UniProtKB-SubCell"/>
</dbReference>
<dbReference type="FunFam" id="3.30.565.10:FF:000010">
    <property type="entry name" value="Sensor histidine kinase RcsC"/>
    <property type="match status" value="1"/>
</dbReference>
<dbReference type="PANTHER" id="PTHR44757">
    <property type="entry name" value="DIGUANYLATE CYCLASE DGCP"/>
    <property type="match status" value="1"/>
</dbReference>
<dbReference type="SMART" id="SM00304">
    <property type="entry name" value="HAMP"/>
    <property type="match status" value="1"/>
</dbReference>
<dbReference type="SUPFAM" id="SSF47226">
    <property type="entry name" value="Histidine-containing phosphotransfer domain, HPT domain"/>
    <property type="match status" value="1"/>
</dbReference>
<dbReference type="SUPFAM" id="SSF158472">
    <property type="entry name" value="HAMP domain-like"/>
    <property type="match status" value="1"/>
</dbReference>
<dbReference type="InterPro" id="IPR000160">
    <property type="entry name" value="GGDEF_dom"/>
</dbReference>
<feature type="domain" description="HAMP" evidence="17">
    <location>
        <begin position="207"/>
        <end position="259"/>
    </location>
</feature>
<dbReference type="InterPro" id="IPR036890">
    <property type="entry name" value="HATPase_C_sf"/>
</dbReference>
<feature type="modified residue" description="4-aspartylphosphate" evidence="12">
    <location>
        <position position="568"/>
    </location>
</feature>
<keyword evidence="13" id="KW-1133">Transmembrane helix</keyword>
<dbReference type="FunFam" id="3.20.20.450:FF:000001">
    <property type="entry name" value="Cyclic di-GMP phosphodiesterase yahA"/>
    <property type="match status" value="1"/>
</dbReference>
<dbReference type="InterPro" id="IPR029787">
    <property type="entry name" value="Nucleotide_cyclase"/>
</dbReference>
<dbReference type="EC" id="2.7.13.3" evidence="3"/>
<reference evidence="20" key="1">
    <citation type="submission" date="2020-11" db="EMBL/GenBank/DDBJ databases">
        <title>Azospira restricta DSM 18626 genome sequence.</title>
        <authorList>
            <person name="Moe W.M."/>
        </authorList>
    </citation>
    <scope>NUCLEOTIDE SEQUENCE</scope>
    <source>
        <strain evidence="20">DSM 18626</strain>
    </source>
</reference>
<dbReference type="Gene3D" id="1.20.120.160">
    <property type="entry name" value="HPT domain"/>
    <property type="match status" value="1"/>
</dbReference>
<comment type="subcellular location">
    <subcellularLocation>
        <location evidence="2">Membrane</location>
    </subcellularLocation>
</comment>
<dbReference type="CDD" id="cd01948">
    <property type="entry name" value="EAL"/>
    <property type="match status" value="1"/>
</dbReference>
<protein>
    <recommendedName>
        <fullName evidence="10">Virulence sensor protein BvgS</fullName>
        <ecNumber evidence="3">2.7.13.3</ecNumber>
    </recommendedName>
</protein>
<dbReference type="Pfam" id="PF00563">
    <property type="entry name" value="EAL"/>
    <property type="match status" value="1"/>
</dbReference>
<dbReference type="InterPro" id="IPR003660">
    <property type="entry name" value="HAMP_dom"/>
</dbReference>
<evidence type="ECO:0000256" key="7">
    <source>
        <dbReference type="ARBA" id="ARBA00023012"/>
    </source>
</evidence>
<dbReference type="SUPFAM" id="SSF52172">
    <property type="entry name" value="CheY-like"/>
    <property type="match status" value="2"/>
</dbReference>
<gene>
    <name evidence="20" type="ORF">IWH25_05265</name>
</gene>
<feature type="domain" description="Response regulatory" evidence="15">
    <location>
        <begin position="786"/>
        <end position="902"/>
    </location>
</feature>
<dbReference type="SUPFAM" id="SSF55874">
    <property type="entry name" value="ATPase domain of HSP90 chaperone/DNA topoisomerase II/histidine kinase"/>
    <property type="match status" value="1"/>
</dbReference>
<evidence type="ECO:0000256" key="10">
    <source>
        <dbReference type="ARBA" id="ARBA00070152"/>
    </source>
</evidence>
<comment type="catalytic activity">
    <reaction evidence="8">
        <text>3',3'-c-di-GMP + H2O = 5'-phosphoguanylyl(3'-&gt;5')guanosine + H(+)</text>
        <dbReference type="Rhea" id="RHEA:24902"/>
        <dbReference type="ChEBI" id="CHEBI:15377"/>
        <dbReference type="ChEBI" id="CHEBI:15378"/>
        <dbReference type="ChEBI" id="CHEBI:58754"/>
        <dbReference type="ChEBI" id="CHEBI:58805"/>
        <dbReference type="EC" id="3.1.4.52"/>
    </reaction>
    <physiologicalReaction direction="left-to-right" evidence="8">
        <dbReference type="Rhea" id="RHEA:24903"/>
    </physiologicalReaction>
</comment>
<dbReference type="Pfam" id="PF01627">
    <property type="entry name" value="Hpt"/>
    <property type="match status" value="1"/>
</dbReference>
<evidence type="ECO:0000256" key="3">
    <source>
        <dbReference type="ARBA" id="ARBA00012438"/>
    </source>
</evidence>
<dbReference type="SMART" id="SM00073">
    <property type="entry name" value="HPT"/>
    <property type="match status" value="1"/>
</dbReference>
<dbReference type="SUPFAM" id="SSF55073">
    <property type="entry name" value="Nucleotide cyclase"/>
    <property type="match status" value="1"/>
</dbReference>
<dbReference type="Gene3D" id="3.30.565.10">
    <property type="entry name" value="Histidine kinase-like ATPase, C-terminal domain"/>
    <property type="match status" value="1"/>
</dbReference>
<keyword evidence="5" id="KW-0808">Transferase</keyword>
<dbReference type="CDD" id="cd00082">
    <property type="entry name" value="HisKA"/>
    <property type="match status" value="1"/>
</dbReference>
<evidence type="ECO:0000259" key="17">
    <source>
        <dbReference type="PROSITE" id="PS50885"/>
    </source>
</evidence>
<organism evidence="20 21">
    <name type="scientific">Azospira restricta</name>
    <dbReference type="NCBI Taxonomy" id="404405"/>
    <lineage>
        <taxon>Bacteria</taxon>
        <taxon>Pseudomonadati</taxon>
        <taxon>Pseudomonadota</taxon>
        <taxon>Betaproteobacteria</taxon>
        <taxon>Rhodocyclales</taxon>
        <taxon>Rhodocyclaceae</taxon>
        <taxon>Azospira</taxon>
    </lineage>
</organism>
<keyword evidence="21" id="KW-1185">Reference proteome</keyword>
<feature type="domain" description="Histidine kinase" evidence="14">
    <location>
        <begin position="281"/>
        <end position="499"/>
    </location>
</feature>
<dbReference type="CDD" id="cd17546">
    <property type="entry name" value="REC_hyHK_CKI1_RcsC-like"/>
    <property type="match status" value="1"/>
</dbReference>
<feature type="domain" description="Response regulatory" evidence="15">
    <location>
        <begin position="519"/>
        <end position="637"/>
    </location>
</feature>
<dbReference type="InterPro" id="IPR003661">
    <property type="entry name" value="HisK_dim/P_dom"/>
</dbReference>
<dbReference type="Pfam" id="PF00072">
    <property type="entry name" value="Response_reg"/>
    <property type="match status" value="2"/>
</dbReference>
<dbReference type="SMART" id="SM00387">
    <property type="entry name" value="HATPase_c"/>
    <property type="match status" value="1"/>
</dbReference>
<dbReference type="InterPro" id="IPR052155">
    <property type="entry name" value="Biofilm_reg_signaling"/>
</dbReference>
<dbReference type="InterPro" id="IPR035919">
    <property type="entry name" value="EAL_sf"/>
</dbReference>
<dbReference type="RefSeq" id="WP_203388287.1">
    <property type="nucleotide sequence ID" value="NZ_CP064781.1"/>
</dbReference>
<name>A0A974Y4R9_9RHOO</name>
<dbReference type="InterPro" id="IPR001789">
    <property type="entry name" value="Sig_transdc_resp-reg_receiver"/>
</dbReference>
<dbReference type="PROSITE" id="PS50883">
    <property type="entry name" value="EAL"/>
    <property type="match status" value="1"/>
</dbReference>
<dbReference type="CDD" id="cd00088">
    <property type="entry name" value="HPT"/>
    <property type="match status" value="1"/>
</dbReference>
<dbReference type="PROSITE" id="PS50109">
    <property type="entry name" value="HIS_KIN"/>
    <property type="match status" value="1"/>
</dbReference>
<dbReference type="InterPro" id="IPR036097">
    <property type="entry name" value="HisK_dim/P_sf"/>
</dbReference>
<dbReference type="SMART" id="SM00448">
    <property type="entry name" value="REC"/>
    <property type="match status" value="2"/>
</dbReference>
<evidence type="ECO:0000256" key="8">
    <source>
        <dbReference type="ARBA" id="ARBA00051114"/>
    </source>
</evidence>
<dbReference type="PANTHER" id="PTHR44757:SF2">
    <property type="entry name" value="BIOFILM ARCHITECTURE MAINTENANCE PROTEIN MBAA"/>
    <property type="match status" value="1"/>
</dbReference>
<evidence type="ECO:0000256" key="11">
    <source>
        <dbReference type="PROSITE-ProRule" id="PRU00110"/>
    </source>
</evidence>
<dbReference type="InterPro" id="IPR001633">
    <property type="entry name" value="EAL_dom"/>
</dbReference>
<dbReference type="CDD" id="cd01949">
    <property type="entry name" value="GGDEF"/>
    <property type="match status" value="1"/>
</dbReference>
<dbReference type="Gene3D" id="3.30.70.270">
    <property type="match status" value="1"/>
</dbReference>
<keyword evidence="7" id="KW-0902">Two-component regulatory system</keyword>
<evidence type="ECO:0000256" key="12">
    <source>
        <dbReference type="PROSITE-ProRule" id="PRU00169"/>
    </source>
</evidence>
<keyword evidence="13" id="KW-0472">Membrane</keyword>
<dbReference type="PROSITE" id="PS50110">
    <property type="entry name" value="RESPONSE_REGULATORY"/>
    <property type="match status" value="2"/>
</dbReference>
<dbReference type="Pfam" id="PF00990">
    <property type="entry name" value="GGDEF"/>
    <property type="match status" value="1"/>
</dbReference>
<comment type="catalytic activity">
    <reaction evidence="1">
        <text>ATP + protein L-histidine = ADP + protein N-phospho-L-histidine.</text>
        <dbReference type="EC" id="2.7.13.3"/>
    </reaction>
</comment>
<dbReference type="GO" id="GO:0071732">
    <property type="term" value="P:cellular response to nitric oxide"/>
    <property type="evidence" value="ECO:0007669"/>
    <property type="project" value="UniProtKB-ARBA"/>
</dbReference>
<dbReference type="PROSITE" id="PS50885">
    <property type="entry name" value="HAMP"/>
    <property type="match status" value="1"/>
</dbReference>
<dbReference type="InterPro" id="IPR005467">
    <property type="entry name" value="His_kinase_dom"/>
</dbReference>
<feature type="domain" description="HPt" evidence="19">
    <location>
        <begin position="675"/>
        <end position="768"/>
    </location>
</feature>
<evidence type="ECO:0000259" key="14">
    <source>
        <dbReference type="PROSITE" id="PS50109"/>
    </source>
</evidence>
<dbReference type="InterPro" id="IPR043128">
    <property type="entry name" value="Rev_trsase/Diguanyl_cyclase"/>
</dbReference>
<dbReference type="CDD" id="cd06225">
    <property type="entry name" value="HAMP"/>
    <property type="match status" value="1"/>
</dbReference>
<dbReference type="Gene3D" id="3.40.50.2300">
    <property type="match status" value="2"/>
</dbReference>
<evidence type="ECO:0000313" key="21">
    <source>
        <dbReference type="Proteomes" id="UP000663444"/>
    </source>
</evidence>